<name>A0A9P3LXS3_9FUNG</name>
<dbReference type="GO" id="GO:0008649">
    <property type="term" value="F:rRNA methyltransferase activity"/>
    <property type="evidence" value="ECO:0007669"/>
    <property type="project" value="TreeGrafter"/>
</dbReference>
<evidence type="ECO:0000259" key="2">
    <source>
        <dbReference type="Pfam" id="PF10307"/>
    </source>
</evidence>
<evidence type="ECO:0000313" key="3">
    <source>
        <dbReference type="EMBL" id="GJJ74454.1"/>
    </source>
</evidence>
<dbReference type="PANTHER" id="PTHR10335">
    <property type="entry name" value="RRNA 2-O-METHYLTRANSFERASE FIBRILLARIN"/>
    <property type="match status" value="1"/>
</dbReference>
<gene>
    <name evidence="3" type="ORF">EMPS_06812</name>
</gene>
<feature type="compositionally biased region" description="Basic residues" evidence="1">
    <location>
        <begin position="1"/>
        <end position="11"/>
    </location>
</feature>
<dbReference type="InterPro" id="IPR018812">
    <property type="entry name" value="SAK_HAD"/>
</dbReference>
<dbReference type="EMBL" id="BQFW01000009">
    <property type="protein sequence ID" value="GJJ74454.1"/>
    <property type="molecule type" value="Genomic_DNA"/>
</dbReference>
<dbReference type="OrthoDB" id="5596992at2759"/>
<dbReference type="GO" id="GO:0003723">
    <property type="term" value="F:RNA binding"/>
    <property type="evidence" value="ECO:0007669"/>
    <property type="project" value="TreeGrafter"/>
</dbReference>
<feature type="compositionally biased region" description="Low complexity" evidence="1">
    <location>
        <begin position="267"/>
        <end position="278"/>
    </location>
</feature>
<sequence>MPTIHSRRRRSTLIPDEEGCRDHMDFELASAVDSDSDRNSVLSPSSMSSTLSSLHSTPIPSSTPSPSPSPTPSPTSTFSGGNAGQSCHRQHHPDSRCSAPDDQPFVLTEHPAVVFASDRLSDKTTTERFHTANVFDFDQTLFQSPLPNPALWDPSFIGVLTSWNYCGTGWWHNPGTLELGPETEASCWEGWWNEEIVTKVKESSADPGCLTVLLTGRNGPTFGQKLIQMVTAKGLDFDLIATKPTTVARIPTTSKTATTPIPVNGIPSTQSLTPSTSPAKSPRKQQDKHNVEKYLKVHTFNTKHDFLYNLLFEYPKIRTMHLWDDRPCQVAKFRQAGQEWLDKKMLDHFEITVVQEPMLYLDLQLETDLVLAMVEANNRQVEIEQAGGPFLVPGVGLCPRTRPELRDRAIWDPYETYVPQKRLRIDVNTIVRYTGVMFSESVQDVMKDIFLGNLSTLTLTSTASLDRPIQSQEPWIERPLKLRGQDLSKWVVPDDLHVTFCLGSSTPEHLEAIGGLGATALVEVEATGEFENRVWALKVKEHDLALGQEEVNKQVLYLAPNGKLYPDLSSLKADYPSGSQQSKPTPFVDQQTALDSDRKDNDQSQHHQDLSAVTKSLENVDLTRLGHVILKKKEVTPHVTMAYDRLNGTRAVDSGKIENWESLERTASFTVPLSDGQDGKEGAAGQQVLALPLPDGPLRLVLIGTIAQKKLLGMKAKSSAAVQTKAEVSLANVIKSCSGDSTIASGKELGLMVKAVKEEMERMGVENRLANEERIVTIAQEVCDRAVNMRQAGQGTSSPDDKDPVPGQVSESQVGQAPPPPIVFQAAE</sequence>
<reference evidence="3" key="1">
    <citation type="submission" date="2021-11" db="EMBL/GenBank/DDBJ databases">
        <authorList>
            <person name="Herlambang A."/>
            <person name="Guo Y."/>
            <person name="Takashima Y."/>
            <person name="Nishizawa T."/>
        </authorList>
    </citation>
    <scope>NUCLEOTIDE SEQUENCE</scope>
    <source>
        <strain evidence="3">E1425</strain>
    </source>
</reference>
<evidence type="ECO:0000256" key="1">
    <source>
        <dbReference type="SAM" id="MobiDB-lite"/>
    </source>
</evidence>
<dbReference type="Proteomes" id="UP000827284">
    <property type="component" value="Unassembled WGS sequence"/>
</dbReference>
<accession>A0A9P3LXS3</accession>
<dbReference type="GO" id="GO:1990259">
    <property type="term" value="F:histone H2AQ104 methyltransferase activity"/>
    <property type="evidence" value="ECO:0007669"/>
    <property type="project" value="TreeGrafter"/>
</dbReference>
<evidence type="ECO:0000313" key="4">
    <source>
        <dbReference type="Proteomes" id="UP000827284"/>
    </source>
</evidence>
<comment type="caution">
    <text evidence="3">The sequence shown here is derived from an EMBL/GenBank/DDBJ whole genome shotgun (WGS) entry which is preliminary data.</text>
</comment>
<feature type="compositionally biased region" description="Low complexity" evidence="1">
    <location>
        <begin position="40"/>
        <end position="60"/>
    </location>
</feature>
<reference evidence="3" key="2">
    <citation type="journal article" date="2022" name="Microbiol. Resour. Announc.">
        <title>Whole-Genome Sequence of Entomortierella parvispora E1425, a Mucoromycotan Fungus Associated with Burkholderiaceae-Related Endosymbiotic Bacteria.</title>
        <authorList>
            <person name="Herlambang A."/>
            <person name="Guo Y."/>
            <person name="Takashima Y."/>
            <person name="Narisawa K."/>
            <person name="Ohta H."/>
            <person name="Nishizawa T."/>
        </authorList>
    </citation>
    <scope>NUCLEOTIDE SEQUENCE</scope>
    <source>
        <strain evidence="3">E1425</strain>
    </source>
</reference>
<dbReference type="GO" id="GO:0032040">
    <property type="term" value="C:small-subunit processome"/>
    <property type="evidence" value="ECO:0007669"/>
    <property type="project" value="TreeGrafter"/>
</dbReference>
<dbReference type="GO" id="GO:0000494">
    <property type="term" value="P:box C/D sno(s)RNA 3'-end processing"/>
    <property type="evidence" value="ECO:0007669"/>
    <property type="project" value="TreeGrafter"/>
</dbReference>
<keyword evidence="4" id="KW-1185">Reference proteome</keyword>
<proteinExistence type="predicted"/>
<protein>
    <recommendedName>
        <fullName evidence="2">Swiss Army Knife RNA repair protein HAD domain-containing protein</fullName>
    </recommendedName>
</protein>
<dbReference type="AlphaFoldDB" id="A0A9P3LXS3"/>
<feature type="compositionally biased region" description="Pro residues" evidence="1">
    <location>
        <begin position="61"/>
        <end position="73"/>
    </location>
</feature>
<feature type="region of interest" description="Disordered" evidence="1">
    <location>
        <begin position="1"/>
        <end position="103"/>
    </location>
</feature>
<feature type="region of interest" description="Disordered" evidence="1">
    <location>
        <begin position="789"/>
        <end position="828"/>
    </location>
</feature>
<organism evidence="3 4">
    <name type="scientific">Entomortierella parvispora</name>
    <dbReference type="NCBI Taxonomy" id="205924"/>
    <lineage>
        <taxon>Eukaryota</taxon>
        <taxon>Fungi</taxon>
        <taxon>Fungi incertae sedis</taxon>
        <taxon>Mucoromycota</taxon>
        <taxon>Mortierellomycotina</taxon>
        <taxon>Mortierellomycetes</taxon>
        <taxon>Mortierellales</taxon>
        <taxon>Mortierellaceae</taxon>
        <taxon>Entomortierella</taxon>
    </lineage>
</organism>
<feature type="region of interest" description="Disordered" evidence="1">
    <location>
        <begin position="258"/>
        <end position="288"/>
    </location>
</feature>
<feature type="domain" description="Swiss Army Knife RNA repair protein HAD" evidence="2">
    <location>
        <begin position="144"/>
        <end position="379"/>
    </location>
</feature>
<dbReference type="PANTHER" id="PTHR10335:SF23">
    <property type="entry name" value="OB FOLD-CONTAINING PROTEIN, NUCLEIC ACID BINDING"/>
    <property type="match status" value="1"/>
</dbReference>
<dbReference type="Pfam" id="PF10307">
    <property type="entry name" value="HAD_SAK_1"/>
    <property type="match status" value="1"/>
</dbReference>
<dbReference type="GO" id="GO:0031428">
    <property type="term" value="C:box C/D methylation guide snoRNP complex"/>
    <property type="evidence" value="ECO:0007669"/>
    <property type="project" value="TreeGrafter"/>
</dbReference>